<dbReference type="Gene3D" id="3.40.50.880">
    <property type="match status" value="1"/>
</dbReference>
<keyword evidence="2" id="KW-1185">Reference proteome</keyword>
<evidence type="ECO:0008006" key="3">
    <source>
        <dbReference type="Google" id="ProtNLM"/>
    </source>
</evidence>
<name>A0ABQ0A6E7_9GAMM</name>
<dbReference type="InterPro" id="IPR029062">
    <property type="entry name" value="Class_I_gatase-like"/>
</dbReference>
<dbReference type="RefSeq" id="WP_353301932.1">
    <property type="nucleotide sequence ID" value="NZ_BAABWN010000003.1"/>
</dbReference>
<protein>
    <recommendedName>
        <fullName evidence="3">DJ-1/PfpI domain-containing protein</fullName>
    </recommendedName>
</protein>
<proteinExistence type="predicted"/>
<comment type="caution">
    <text evidence="1">The sequence shown here is derived from an EMBL/GenBank/DDBJ whole genome shotgun (WGS) entry which is preliminary data.</text>
</comment>
<evidence type="ECO:0000313" key="1">
    <source>
        <dbReference type="EMBL" id="GAA6167225.1"/>
    </source>
</evidence>
<dbReference type="SUPFAM" id="SSF52317">
    <property type="entry name" value="Class I glutamine amidotransferase-like"/>
    <property type="match status" value="1"/>
</dbReference>
<organism evidence="1 2">
    <name type="scientific">Sessilibacter corallicola</name>
    <dbReference type="NCBI Taxonomy" id="2904075"/>
    <lineage>
        <taxon>Bacteria</taxon>
        <taxon>Pseudomonadati</taxon>
        <taxon>Pseudomonadota</taxon>
        <taxon>Gammaproteobacteria</taxon>
        <taxon>Cellvibrionales</taxon>
        <taxon>Cellvibrionaceae</taxon>
        <taxon>Sessilibacter</taxon>
    </lineage>
</organism>
<dbReference type="Proteomes" id="UP001465153">
    <property type="component" value="Unassembled WGS sequence"/>
</dbReference>
<gene>
    <name evidence="1" type="ORF">NBRC116591_10350</name>
</gene>
<reference evidence="1 2" key="1">
    <citation type="submission" date="2024-04" db="EMBL/GenBank/DDBJ databases">
        <title>Draft genome sequence of Sessilibacter corallicola NBRC 116591.</title>
        <authorList>
            <person name="Miyakawa T."/>
            <person name="Kusuya Y."/>
            <person name="Miura T."/>
        </authorList>
    </citation>
    <scope>NUCLEOTIDE SEQUENCE [LARGE SCALE GENOMIC DNA]</scope>
    <source>
        <strain evidence="1 2">KU-00831-HH</strain>
    </source>
</reference>
<dbReference type="EMBL" id="BAABWN010000003">
    <property type="protein sequence ID" value="GAA6167225.1"/>
    <property type="molecule type" value="Genomic_DNA"/>
</dbReference>
<sequence length="88" mass="9285">MLLKAKDNLGEPLVKGKKVTGFSNSEEAAVGLTEIVPYLVEDQLTALGGLYEKTDDWNPIVVIDGLLITGQNPASSSVVADALIKTIS</sequence>
<accession>A0ABQ0A6E7</accession>
<evidence type="ECO:0000313" key="2">
    <source>
        <dbReference type="Proteomes" id="UP001465153"/>
    </source>
</evidence>